<dbReference type="PANTHER" id="PTHR37031">
    <property type="entry name" value="METALLOPHOSPHATASE BINDING DOMAIN PROTEIN"/>
    <property type="match status" value="1"/>
</dbReference>
<dbReference type="InterPro" id="IPR038607">
    <property type="entry name" value="PhoD-like_sf"/>
</dbReference>
<comment type="caution">
    <text evidence="2">The sequence shown here is derived from an EMBL/GenBank/DDBJ whole genome shotgun (WGS) entry which is preliminary data.</text>
</comment>
<proteinExistence type="predicted"/>
<evidence type="ECO:0000313" key="2">
    <source>
        <dbReference type="EMBL" id="KAF4032054.1"/>
    </source>
</evidence>
<keyword evidence="1" id="KW-0175">Coiled coil</keyword>
<accession>A0A833STZ0</accession>
<organism evidence="2 3">
    <name type="scientific">Phytophthora infestans</name>
    <name type="common">Potato late blight agent</name>
    <name type="synonym">Botrytis infestans</name>
    <dbReference type="NCBI Taxonomy" id="4787"/>
    <lineage>
        <taxon>Eukaryota</taxon>
        <taxon>Sar</taxon>
        <taxon>Stramenopiles</taxon>
        <taxon>Oomycota</taxon>
        <taxon>Peronosporomycetes</taxon>
        <taxon>Peronosporales</taxon>
        <taxon>Peronosporaceae</taxon>
        <taxon>Phytophthora</taxon>
    </lineage>
</organism>
<sequence length="1313" mass="148169">MGNAASGETEPARLKEELADMQRSLQALSARCRPPPVLRPGQLSIDNMIIGTREEVKVVLGPVVGKVEFQRARVLLEVNRRAVVTAHVSTLDAATNAMVEVPQCRLSVQCEADQPAVFTFYRLVPGKRYAVTFGGLRKEDVEVSRARFQTQSLEHGNRLNVVAVSGDNVYDLESGETTLWREIRERVEQRETQIVLHLGGQVAMERMFDKAVQLLLLHGEGLSYSATDWLTMETKATDILRSAYRTQWMLAPNLKFVLANSSNLMIWDDADIYPRFTTRDEFYIDHEQPTLLMQVIRTVTRCARRLYHEYQRQLWDDDFKQLIEREAEMLAIAQKALASTAQIFALSNQIPKAVEELELQKKRHDIDGARRVEKNLRAVEAEKVKLEKQLVSYNQLLAPQRGEEFLYQVGSIGILVLDLRSSRLEPGGSQARENELLSNVQWRFIDETLENADIRLLLVCSETPLIDDAVLDEGSSVDARSGEVATSWSANSAAQTRLLSQLFDWKVQQPSRQFVVLAGANPVRCFAQMRVKDAKLRTEAEQVTVGAISAAPHGSEIPKRSGLVHGRFEFEHLGDVINQKCFVELKVESGPRSVVEMNRIGKDQHSENLPKVLCGPVVGWVDDWSAVILLEVDRDADVVCLVENPLTRESRRVFQRFFADQANSFFITHLRSGHFYRVCFENIQHPEQFHASFTTVAKSPQQFDVIALCHESRPPRLPKINDTSAKAPLWHSIAENTVEMPFVDLNLTVLLGGQFFPQSNVHVHEALVYAASNKASRNPLFQCEDPTTDIVLSRFREMYRATWNAPGVRESLAHGAHLLLTNEMDQLPVNNQDGEAQQSVSVRELLTRFHVRYQNLLLPPSKRLRGEEVRWRKPLCHSFGAFGLFVLPIQELGGSCIHECTWEALRVLLATPKLSTLLLVSTEALFDESLEEISEKASIDTSYRRKFGFYRQDVARLLELVFNWQREDESSAEKGSQVKKQVVLLSGSRYQSFDSVIREVYSSESPLTSTVFPNLPSANSRILTQHVVGPLQAPLSDLRPHSLFSQGTLLGRYTFRHCFVRRGVPSTATATLSADSSDDAARTEASVDLKRAVTSQLLHLRLAITADKPQTDALDPEPTEKQTPYGVCSFVSREPLEIESNIDTEKFDSVAPSETQTLRCCQVDNWQLSTVLPSWLRELLAQAPAEDEDEEIKQRMAYLRDRESEIQAAFQQSSKLVDGLVTLSKAKRCAATLADSFEAAHRAGGNAFRGTFPDAPTRFIVAFTLQQLRTAEPPSQQLKLSSGAVEFEHYALVFLHSFVNTWLFNRRLNEYWS</sequence>
<dbReference type="EMBL" id="WSZM01000516">
    <property type="protein sequence ID" value="KAF4032054.1"/>
    <property type="molecule type" value="Genomic_DNA"/>
</dbReference>
<gene>
    <name evidence="2" type="ORF">GN244_ATG16102</name>
</gene>
<reference evidence="2" key="1">
    <citation type="submission" date="2020-04" db="EMBL/GenBank/DDBJ databases">
        <title>Hybrid Assembly of Korean Phytophthora infestans isolates.</title>
        <authorList>
            <person name="Prokchorchik M."/>
            <person name="Lee Y."/>
            <person name="Seo J."/>
            <person name="Cho J.-H."/>
            <person name="Park Y.-E."/>
            <person name="Jang D.-C."/>
            <person name="Im J.-S."/>
            <person name="Choi J.-G."/>
            <person name="Park H.-J."/>
            <person name="Lee G.-B."/>
            <person name="Lee Y.-G."/>
            <person name="Hong S.-Y."/>
            <person name="Cho K."/>
            <person name="Sohn K.H."/>
        </authorList>
    </citation>
    <scope>NUCLEOTIDE SEQUENCE</scope>
    <source>
        <strain evidence="2">KR_1_A1</strain>
    </source>
</reference>
<dbReference type="Proteomes" id="UP000602510">
    <property type="component" value="Unassembled WGS sequence"/>
</dbReference>
<protein>
    <submittedName>
        <fullName evidence="2">Uncharacterized protein</fullName>
    </submittedName>
</protein>
<evidence type="ECO:0000256" key="1">
    <source>
        <dbReference type="SAM" id="Coils"/>
    </source>
</evidence>
<evidence type="ECO:0000313" key="3">
    <source>
        <dbReference type="Proteomes" id="UP000602510"/>
    </source>
</evidence>
<feature type="coiled-coil region" evidence="1">
    <location>
        <begin position="369"/>
        <end position="396"/>
    </location>
</feature>
<name>A0A833STZ0_PHYIN</name>
<dbReference type="PANTHER" id="PTHR37031:SF2">
    <property type="entry name" value="PHOD-LIKE PHOSPHATASE METALLOPHOSPHATASE DOMAIN-CONTAINING PROTEIN"/>
    <property type="match status" value="1"/>
</dbReference>
<dbReference type="Gene3D" id="3.60.21.70">
    <property type="entry name" value="PhoD-like phosphatase"/>
    <property type="match status" value="1"/>
</dbReference>
<keyword evidence="3" id="KW-1185">Reference proteome</keyword>